<comment type="similarity">
    <text evidence="1">Belongs to the 'phage' integrase family.</text>
</comment>
<name>A0A0A0DCF1_9PROT</name>
<dbReference type="GO" id="GO:0003677">
    <property type="term" value="F:DNA binding"/>
    <property type="evidence" value="ECO:0007669"/>
    <property type="project" value="UniProtKB-KW"/>
</dbReference>
<evidence type="ECO:0000256" key="1">
    <source>
        <dbReference type="ARBA" id="ARBA00008857"/>
    </source>
</evidence>
<dbReference type="GO" id="GO:0015074">
    <property type="term" value="P:DNA integration"/>
    <property type="evidence" value="ECO:0007669"/>
    <property type="project" value="UniProtKB-KW"/>
</dbReference>
<dbReference type="PANTHER" id="PTHR30629:SF2">
    <property type="entry name" value="PROPHAGE INTEGRASE INTS-RELATED"/>
    <property type="match status" value="1"/>
</dbReference>
<dbReference type="GO" id="GO:0006310">
    <property type="term" value="P:DNA recombination"/>
    <property type="evidence" value="ECO:0007669"/>
    <property type="project" value="UniProtKB-KW"/>
</dbReference>
<dbReference type="Proteomes" id="UP000029995">
    <property type="component" value="Unassembled WGS sequence"/>
</dbReference>
<dbReference type="InterPro" id="IPR050808">
    <property type="entry name" value="Phage_Integrase"/>
</dbReference>
<protein>
    <recommendedName>
        <fullName evidence="6">Tyr recombinase domain-containing protein</fullName>
    </recommendedName>
</protein>
<keyword evidence="4" id="KW-0233">DNA recombination</keyword>
<dbReference type="Gene3D" id="1.10.443.10">
    <property type="entry name" value="Intergrase catalytic core"/>
    <property type="match status" value="1"/>
</dbReference>
<keyword evidence="2" id="KW-0229">DNA integration</keyword>
<dbReference type="InterPro" id="IPR010998">
    <property type="entry name" value="Integrase_recombinase_N"/>
</dbReference>
<feature type="domain" description="Tyr recombinase" evidence="6">
    <location>
        <begin position="181"/>
        <end position="369"/>
    </location>
</feature>
<dbReference type="AlphaFoldDB" id="A0A0A0DCF1"/>
<evidence type="ECO:0000313" key="8">
    <source>
        <dbReference type="Proteomes" id="UP000029995"/>
    </source>
</evidence>
<dbReference type="Pfam" id="PF00589">
    <property type="entry name" value="Phage_integrase"/>
    <property type="match status" value="1"/>
</dbReference>
<dbReference type="EMBL" id="JANX01000075">
    <property type="protein sequence ID" value="KGM34682.1"/>
    <property type="molecule type" value="Genomic_DNA"/>
</dbReference>
<evidence type="ECO:0000313" key="7">
    <source>
        <dbReference type="EMBL" id="KGM34682.1"/>
    </source>
</evidence>
<gene>
    <name evidence="7" type="ORF">P409_08765</name>
</gene>
<dbReference type="InterPro" id="IPR011010">
    <property type="entry name" value="DNA_brk_join_enz"/>
</dbReference>
<reference evidence="7 8" key="1">
    <citation type="submission" date="2014-01" db="EMBL/GenBank/DDBJ databases">
        <title>Genome sequence determination for a cystic fibrosis isolate, Inquilinus limosus.</title>
        <authorList>
            <person name="Pino M."/>
            <person name="Di Conza J."/>
            <person name="Gutkind G."/>
        </authorList>
    </citation>
    <scope>NUCLEOTIDE SEQUENCE [LARGE SCALE GENOMIC DNA]</scope>
    <source>
        <strain evidence="7 8">MP06</strain>
    </source>
</reference>
<sequence>MAKFEVRHLRIRGGRCFFQPSKSMRAAGFLPQPLGADEVEAARIVKALNDDWDRLQQERKLARRTGRPDPGGKTPPAPRGTFDWLIQEHKKTDAWKQRPKKTKDEFDYYTGLLVQTRKQQASTLQRPHIRQLVQNMRDQGFTQDKTNRVIKWLRFLLSEAMEHGLRKDNPAFNLKLLKPPPRQIVWSEDEVWRLVKKAIEMGRASIALAVLIAFDMGQRRGDVLGMTWGRWDGERLLVHQSKTQTLVSVKALPELRDAIEMTRDADGVYRMTNDPEVRDGRAMVISEETGRPYKGDNFSHLFREIADSAGFKEKQFIDLRRSSVVRLSLAGCTPQLISAITGHSIESVVRILRVYNPTTKEQSDLAIAMLQAWRERRQLES</sequence>
<evidence type="ECO:0000259" key="6">
    <source>
        <dbReference type="PROSITE" id="PS51898"/>
    </source>
</evidence>
<dbReference type="InterPro" id="IPR002104">
    <property type="entry name" value="Integrase_catalytic"/>
</dbReference>
<dbReference type="PANTHER" id="PTHR30629">
    <property type="entry name" value="PROPHAGE INTEGRASE"/>
    <property type="match status" value="1"/>
</dbReference>
<dbReference type="PROSITE" id="PS51898">
    <property type="entry name" value="TYR_RECOMBINASE"/>
    <property type="match status" value="1"/>
</dbReference>
<dbReference type="OrthoDB" id="7873969at2"/>
<evidence type="ECO:0000256" key="3">
    <source>
        <dbReference type="ARBA" id="ARBA00023125"/>
    </source>
</evidence>
<dbReference type="RefSeq" id="WP_034834405.1">
    <property type="nucleotide sequence ID" value="NZ_JANX01000075.1"/>
</dbReference>
<proteinExistence type="inferred from homology"/>
<evidence type="ECO:0000256" key="5">
    <source>
        <dbReference type="SAM" id="MobiDB-lite"/>
    </source>
</evidence>
<evidence type="ECO:0000256" key="2">
    <source>
        <dbReference type="ARBA" id="ARBA00022908"/>
    </source>
</evidence>
<organism evidence="7 8">
    <name type="scientific">Inquilinus limosus MP06</name>
    <dbReference type="NCBI Taxonomy" id="1398085"/>
    <lineage>
        <taxon>Bacteria</taxon>
        <taxon>Pseudomonadati</taxon>
        <taxon>Pseudomonadota</taxon>
        <taxon>Alphaproteobacteria</taxon>
        <taxon>Rhodospirillales</taxon>
        <taxon>Rhodospirillaceae</taxon>
        <taxon>Inquilinus</taxon>
    </lineage>
</organism>
<dbReference type="Gene3D" id="1.10.150.130">
    <property type="match status" value="1"/>
</dbReference>
<dbReference type="SUPFAM" id="SSF56349">
    <property type="entry name" value="DNA breaking-rejoining enzymes"/>
    <property type="match status" value="1"/>
</dbReference>
<keyword evidence="3" id="KW-0238">DNA-binding</keyword>
<evidence type="ECO:0000256" key="4">
    <source>
        <dbReference type="ARBA" id="ARBA00023172"/>
    </source>
</evidence>
<feature type="region of interest" description="Disordered" evidence="5">
    <location>
        <begin position="62"/>
        <end position="81"/>
    </location>
</feature>
<comment type="caution">
    <text evidence="7">The sequence shown here is derived from an EMBL/GenBank/DDBJ whole genome shotgun (WGS) entry which is preliminary data.</text>
</comment>
<accession>A0A0A0DCF1</accession>
<dbReference type="InterPro" id="IPR013762">
    <property type="entry name" value="Integrase-like_cat_sf"/>
</dbReference>